<dbReference type="Gene3D" id="3.10.580.10">
    <property type="entry name" value="CBS-domain"/>
    <property type="match status" value="1"/>
</dbReference>
<dbReference type="Proteomes" id="UP000054495">
    <property type="component" value="Unassembled WGS sequence"/>
</dbReference>
<dbReference type="PANTHER" id="PTHR12064:SF23">
    <property type="entry name" value="METAL TRANSPORTER CNNM-2"/>
    <property type="match status" value="1"/>
</dbReference>
<dbReference type="InterPro" id="IPR045095">
    <property type="entry name" value="ACDP"/>
</dbReference>
<sequence length="269" mass="30946">MEFTTKVAKDVMTKIDDVFMLSENEILDATTLAEIVHRGYTRIPVFVDGDRNKVKSLLLVKDLALIDKKNNIPVKAVAEFNERQLRIINEDMPLPKLLDEFKEGNYHLAMVRQLKRKNTSTGSESVEQFSEVTLEDLLEEILQSEIIDESDSVLDNVNRSRRKTHQTRVSEVFCCEARSEPLSLNMLGVVSRWLAERHVFFSDKHMEIRAREKLIQKNIRHVILVSEQEDRSVPLYEAGVASKRFILILEGKATVIFPKVSCSLLHSEH</sequence>
<dbReference type="GO" id="GO:0022857">
    <property type="term" value="F:transmembrane transporter activity"/>
    <property type="evidence" value="ECO:0007669"/>
    <property type="project" value="TreeGrafter"/>
</dbReference>
<keyword evidence="3" id="KW-1185">Reference proteome</keyword>
<dbReference type="GO" id="GO:0010960">
    <property type="term" value="P:magnesium ion homeostasis"/>
    <property type="evidence" value="ECO:0007669"/>
    <property type="project" value="InterPro"/>
</dbReference>
<dbReference type="EMBL" id="KE125478">
    <property type="protein sequence ID" value="EPB68216.1"/>
    <property type="molecule type" value="Genomic_DNA"/>
</dbReference>
<accession>A0A0D6LE59</accession>
<reference evidence="2 3" key="1">
    <citation type="submission" date="2013-05" db="EMBL/GenBank/DDBJ databases">
        <title>Draft genome of the parasitic nematode Anyclostoma ceylanicum.</title>
        <authorList>
            <person name="Mitreva M."/>
        </authorList>
    </citation>
    <scope>NUCLEOTIDE SEQUENCE [LARGE SCALE GENOMIC DNA]</scope>
</reference>
<dbReference type="InterPro" id="IPR046342">
    <property type="entry name" value="CBS_dom_sf"/>
</dbReference>
<keyword evidence="1" id="KW-0813">Transport</keyword>
<dbReference type="Pfam" id="PF25562">
    <property type="entry name" value="CNBH_CNNM2_C"/>
    <property type="match status" value="1"/>
</dbReference>
<protein>
    <recommendedName>
        <fullName evidence="4">CBS domain-containing protein</fullName>
    </recommendedName>
</protein>
<dbReference type="AlphaFoldDB" id="A0A0D6LE59"/>
<evidence type="ECO:0008006" key="4">
    <source>
        <dbReference type="Google" id="ProtNLM"/>
    </source>
</evidence>
<evidence type="ECO:0000256" key="1">
    <source>
        <dbReference type="ARBA" id="ARBA00023065"/>
    </source>
</evidence>
<dbReference type="InterPro" id="IPR044751">
    <property type="entry name" value="Ion_transp-like_CBS"/>
</dbReference>
<organism evidence="2 3">
    <name type="scientific">Ancylostoma ceylanicum</name>
    <dbReference type="NCBI Taxonomy" id="53326"/>
    <lineage>
        <taxon>Eukaryota</taxon>
        <taxon>Metazoa</taxon>
        <taxon>Ecdysozoa</taxon>
        <taxon>Nematoda</taxon>
        <taxon>Chromadorea</taxon>
        <taxon>Rhabditida</taxon>
        <taxon>Rhabditina</taxon>
        <taxon>Rhabditomorpha</taxon>
        <taxon>Strongyloidea</taxon>
        <taxon>Ancylostomatidae</taxon>
        <taxon>Ancylostomatinae</taxon>
        <taxon>Ancylostoma</taxon>
    </lineage>
</organism>
<evidence type="ECO:0000313" key="3">
    <source>
        <dbReference type="Proteomes" id="UP000054495"/>
    </source>
</evidence>
<dbReference type="GO" id="GO:0006811">
    <property type="term" value="P:monoatomic ion transport"/>
    <property type="evidence" value="ECO:0007669"/>
    <property type="project" value="UniProtKB-KW"/>
</dbReference>
<dbReference type="SUPFAM" id="SSF54631">
    <property type="entry name" value="CBS-domain pair"/>
    <property type="match status" value="1"/>
</dbReference>
<name>A0A0D6LE59_9BILA</name>
<dbReference type="GO" id="GO:0005886">
    <property type="term" value="C:plasma membrane"/>
    <property type="evidence" value="ECO:0007669"/>
    <property type="project" value="TreeGrafter"/>
</dbReference>
<keyword evidence="1" id="KW-0406">Ion transport</keyword>
<evidence type="ECO:0000313" key="2">
    <source>
        <dbReference type="EMBL" id="EPB68216.1"/>
    </source>
</evidence>
<gene>
    <name evidence="2" type="ORF">ANCCEY_12693</name>
</gene>
<dbReference type="CDD" id="cd04590">
    <property type="entry name" value="CBS_pair_CorC_HlyC_assoc"/>
    <property type="match status" value="1"/>
</dbReference>
<proteinExistence type="predicted"/>
<dbReference type="PANTHER" id="PTHR12064">
    <property type="entry name" value="METAL TRANSPORTER CNNM"/>
    <property type="match status" value="1"/>
</dbReference>